<dbReference type="Proteomes" id="UP000177690">
    <property type="component" value="Unassembled WGS sequence"/>
</dbReference>
<evidence type="ECO:0000313" key="2">
    <source>
        <dbReference type="Proteomes" id="UP000177690"/>
    </source>
</evidence>
<reference evidence="1 2" key="1">
    <citation type="journal article" date="2016" name="Nat. Commun.">
        <title>Thousands of microbial genomes shed light on interconnected biogeochemical processes in an aquifer system.</title>
        <authorList>
            <person name="Anantharaman K."/>
            <person name="Brown C.T."/>
            <person name="Hug L.A."/>
            <person name="Sharon I."/>
            <person name="Castelle C.J."/>
            <person name="Probst A.J."/>
            <person name="Thomas B.C."/>
            <person name="Singh A."/>
            <person name="Wilkins M.J."/>
            <person name="Karaoz U."/>
            <person name="Brodie E.L."/>
            <person name="Williams K.H."/>
            <person name="Hubbard S.S."/>
            <person name="Banfield J.F."/>
        </authorList>
    </citation>
    <scope>NUCLEOTIDE SEQUENCE [LARGE SCALE GENOMIC DNA]</scope>
</reference>
<evidence type="ECO:0000313" key="1">
    <source>
        <dbReference type="EMBL" id="OGY66827.1"/>
    </source>
</evidence>
<organism evidence="1 2">
    <name type="scientific">Candidatus Harrisonbacteria bacterium RIFCSPLOWO2_02_FULL_41_13b</name>
    <dbReference type="NCBI Taxonomy" id="1798409"/>
    <lineage>
        <taxon>Bacteria</taxon>
        <taxon>Candidatus Harrisoniibacteriota</taxon>
    </lineage>
</organism>
<proteinExistence type="predicted"/>
<gene>
    <name evidence="1" type="ORF">A3I24_04010</name>
</gene>
<name>A0A1G1ZSL5_9BACT</name>
<accession>A0A1G1ZSL5</accession>
<comment type="caution">
    <text evidence="1">The sequence shown here is derived from an EMBL/GenBank/DDBJ whole genome shotgun (WGS) entry which is preliminary data.</text>
</comment>
<dbReference type="EMBL" id="MHJL01000034">
    <property type="protein sequence ID" value="OGY66827.1"/>
    <property type="molecule type" value="Genomic_DNA"/>
</dbReference>
<dbReference type="AlphaFoldDB" id="A0A1G1ZSL5"/>
<sequence length="186" mass="20386">MAAVGLLAGVMMTGCSVLDTKSVKPGLFGDDAVKMMAAFDTLEAGKTTNEQWMTTGFDLSKAKNFTVSPGPMALRKILGEEVFQSTYGWYSAKGKVDELLADLAPYSMVEIPFKVTTKKESRFYISTKYEFTEGDGTVLTFVFKNGVLVYKAPSPQKFSEDHSNSAFAQGLFPWLKIVKDVKGVVE</sequence>
<dbReference type="STRING" id="1798409.A3I24_04010"/>
<protein>
    <submittedName>
        <fullName evidence="1">Uncharacterized protein</fullName>
    </submittedName>
</protein>